<evidence type="ECO:0000256" key="1">
    <source>
        <dbReference type="SAM" id="MobiDB-lite"/>
    </source>
</evidence>
<feature type="compositionally biased region" description="Basic residues" evidence="1">
    <location>
        <begin position="56"/>
        <end position="66"/>
    </location>
</feature>
<dbReference type="AlphaFoldDB" id="A0AAV2FU99"/>
<feature type="region of interest" description="Disordered" evidence="1">
    <location>
        <begin position="1"/>
        <end position="74"/>
    </location>
</feature>
<gene>
    <name evidence="2" type="ORF">LTRI10_LOCUS41961</name>
</gene>
<protein>
    <submittedName>
        <fullName evidence="2">Uncharacterized protein</fullName>
    </submittedName>
</protein>
<keyword evidence="3" id="KW-1185">Reference proteome</keyword>
<dbReference type="PANTHER" id="PTHR34835">
    <property type="entry name" value="OS07G0283600 PROTEIN-RELATED"/>
    <property type="match status" value="1"/>
</dbReference>
<dbReference type="Proteomes" id="UP001497516">
    <property type="component" value="Chromosome 7"/>
</dbReference>
<organism evidence="2 3">
    <name type="scientific">Linum trigynum</name>
    <dbReference type="NCBI Taxonomy" id="586398"/>
    <lineage>
        <taxon>Eukaryota</taxon>
        <taxon>Viridiplantae</taxon>
        <taxon>Streptophyta</taxon>
        <taxon>Embryophyta</taxon>
        <taxon>Tracheophyta</taxon>
        <taxon>Spermatophyta</taxon>
        <taxon>Magnoliopsida</taxon>
        <taxon>eudicotyledons</taxon>
        <taxon>Gunneridae</taxon>
        <taxon>Pentapetalae</taxon>
        <taxon>rosids</taxon>
        <taxon>fabids</taxon>
        <taxon>Malpighiales</taxon>
        <taxon>Linaceae</taxon>
        <taxon>Linum</taxon>
    </lineage>
</organism>
<feature type="compositionally biased region" description="Basic and acidic residues" evidence="1">
    <location>
        <begin position="15"/>
        <end position="30"/>
    </location>
</feature>
<proteinExistence type="predicted"/>
<evidence type="ECO:0000313" key="3">
    <source>
        <dbReference type="Proteomes" id="UP001497516"/>
    </source>
</evidence>
<evidence type="ECO:0000313" key="2">
    <source>
        <dbReference type="EMBL" id="CAL1401926.1"/>
    </source>
</evidence>
<name>A0AAV2FU99_9ROSI</name>
<dbReference type="EMBL" id="OZ034820">
    <property type="protein sequence ID" value="CAL1401926.1"/>
    <property type="molecule type" value="Genomic_DNA"/>
</dbReference>
<accession>A0AAV2FU99</accession>
<reference evidence="2 3" key="1">
    <citation type="submission" date="2024-04" db="EMBL/GenBank/DDBJ databases">
        <authorList>
            <person name="Fracassetti M."/>
        </authorList>
    </citation>
    <scope>NUCLEOTIDE SEQUENCE [LARGE SCALE GENOMIC DNA]</scope>
</reference>
<sequence length="305" mass="34239">MVEGSEVGGSSTHAAEAEVTKTKRKGENLKNKGKAVQLSDTGRRKRKVVAGEKQKAAVRAKRHKRAPGGGNEAALNYRCSPKEVMSHVLPPLSLGRVQLIKQLGLDFVFSLKMKNLDNELIKFIISRWDGKNNCIHLDDGKKICITEEDVYRIYGLPRGPNAVCLQKTSKVNSNLGKDYGLSKTGKGTVGFENLRACMGAEKSDSRWVNMYVLMIFCRLFESVTSRTVTTEYLTFLSQGMGKYFCDYDWCGYVYRLICEKVTSSQHHSWVEGDMHFLLVCFLDRTIVNEEEASRCVSNLVPTCQL</sequence>